<name>A0ABV3G7Z9_MICGL</name>
<accession>A0ABV3G7Z9</accession>
<sequence>MPVLAPRFGGGRATAPLLEPVSARLAAEFLGVPVDTVSRCVADVWACTEHLGLRATPAAVEWIAREHLLALVNSAPPSRAD</sequence>
<evidence type="ECO:0000313" key="2">
    <source>
        <dbReference type="Proteomes" id="UP001551675"/>
    </source>
</evidence>
<dbReference type="RefSeq" id="WP_061257390.1">
    <property type="nucleotide sequence ID" value="NZ_JBFALK010000002.1"/>
</dbReference>
<gene>
    <name evidence="1" type="ORF">AB0I59_03790</name>
</gene>
<organism evidence="1 2">
    <name type="scientific">Microtetraspora glauca</name>
    <dbReference type="NCBI Taxonomy" id="1996"/>
    <lineage>
        <taxon>Bacteria</taxon>
        <taxon>Bacillati</taxon>
        <taxon>Actinomycetota</taxon>
        <taxon>Actinomycetes</taxon>
        <taxon>Streptosporangiales</taxon>
        <taxon>Streptosporangiaceae</taxon>
        <taxon>Microtetraspora</taxon>
    </lineage>
</organism>
<proteinExistence type="predicted"/>
<evidence type="ECO:0000313" key="1">
    <source>
        <dbReference type="EMBL" id="MEV0967733.1"/>
    </source>
</evidence>
<reference evidence="1 2" key="1">
    <citation type="submission" date="2024-06" db="EMBL/GenBank/DDBJ databases">
        <title>The Natural Products Discovery Center: Release of the First 8490 Sequenced Strains for Exploring Actinobacteria Biosynthetic Diversity.</title>
        <authorList>
            <person name="Kalkreuter E."/>
            <person name="Kautsar S.A."/>
            <person name="Yang D."/>
            <person name="Bader C.D."/>
            <person name="Teijaro C.N."/>
            <person name="Fluegel L."/>
            <person name="Davis C.M."/>
            <person name="Simpson J.R."/>
            <person name="Lauterbach L."/>
            <person name="Steele A.D."/>
            <person name="Gui C."/>
            <person name="Meng S."/>
            <person name="Li G."/>
            <person name="Viehrig K."/>
            <person name="Ye F."/>
            <person name="Su P."/>
            <person name="Kiefer A.F."/>
            <person name="Nichols A."/>
            <person name="Cepeda A.J."/>
            <person name="Yan W."/>
            <person name="Fan B."/>
            <person name="Jiang Y."/>
            <person name="Adhikari A."/>
            <person name="Zheng C.-J."/>
            <person name="Schuster L."/>
            <person name="Cowan T.M."/>
            <person name="Smanski M.J."/>
            <person name="Chevrette M.G."/>
            <person name="De Carvalho L.P.S."/>
            <person name="Shen B."/>
        </authorList>
    </citation>
    <scope>NUCLEOTIDE SEQUENCE [LARGE SCALE GENOMIC DNA]</scope>
    <source>
        <strain evidence="1 2">NPDC050100</strain>
    </source>
</reference>
<comment type="caution">
    <text evidence="1">The sequence shown here is derived from an EMBL/GenBank/DDBJ whole genome shotgun (WGS) entry which is preliminary data.</text>
</comment>
<keyword evidence="2" id="KW-1185">Reference proteome</keyword>
<dbReference type="Proteomes" id="UP001551675">
    <property type="component" value="Unassembled WGS sequence"/>
</dbReference>
<dbReference type="EMBL" id="JBFALK010000002">
    <property type="protein sequence ID" value="MEV0967733.1"/>
    <property type="molecule type" value="Genomic_DNA"/>
</dbReference>
<protein>
    <submittedName>
        <fullName evidence="1">Uncharacterized protein</fullName>
    </submittedName>
</protein>